<dbReference type="OrthoDB" id="3366546at2759"/>
<feature type="compositionally biased region" description="Basic and acidic residues" evidence="1">
    <location>
        <begin position="161"/>
        <end position="196"/>
    </location>
</feature>
<dbReference type="STRING" id="2082308.A0A2K1QWP4"/>
<dbReference type="Proteomes" id="UP000243797">
    <property type="component" value="Unassembled WGS sequence"/>
</dbReference>
<organism evidence="2 3">
    <name type="scientific">Sphaceloma murrayae</name>
    <dbReference type="NCBI Taxonomy" id="2082308"/>
    <lineage>
        <taxon>Eukaryota</taxon>
        <taxon>Fungi</taxon>
        <taxon>Dikarya</taxon>
        <taxon>Ascomycota</taxon>
        <taxon>Pezizomycotina</taxon>
        <taxon>Dothideomycetes</taxon>
        <taxon>Dothideomycetidae</taxon>
        <taxon>Myriangiales</taxon>
        <taxon>Elsinoaceae</taxon>
        <taxon>Sphaceloma</taxon>
    </lineage>
</organism>
<evidence type="ECO:0000256" key="1">
    <source>
        <dbReference type="SAM" id="MobiDB-lite"/>
    </source>
</evidence>
<accession>A0A2K1QWP4</accession>
<feature type="region of interest" description="Disordered" evidence="1">
    <location>
        <begin position="502"/>
        <end position="533"/>
    </location>
</feature>
<feature type="region of interest" description="Disordered" evidence="1">
    <location>
        <begin position="108"/>
        <end position="196"/>
    </location>
</feature>
<dbReference type="InParanoid" id="A0A2K1QWP4"/>
<evidence type="ECO:0000313" key="3">
    <source>
        <dbReference type="Proteomes" id="UP000243797"/>
    </source>
</evidence>
<evidence type="ECO:0000313" key="2">
    <source>
        <dbReference type="EMBL" id="PNS19475.1"/>
    </source>
</evidence>
<feature type="compositionally biased region" description="Basic and acidic residues" evidence="1">
    <location>
        <begin position="466"/>
        <end position="480"/>
    </location>
</feature>
<comment type="caution">
    <text evidence="2">The sequence shown here is derived from an EMBL/GenBank/DDBJ whole genome shotgun (WGS) entry which is preliminary data.</text>
</comment>
<protein>
    <submittedName>
        <fullName evidence="2">Uncharacterized protein</fullName>
    </submittedName>
</protein>
<name>A0A2K1QWP4_9PEZI</name>
<dbReference type="EMBL" id="NKHZ01000031">
    <property type="protein sequence ID" value="PNS19475.1"/>
    <property type="molecule type" value="Genomic_DNA"/>
</dbReference>
<feature type="region of interest" description="Disordered" evidence="1">
    <location>
        <begin position="448"/>
        <end position="480"/>
    </location>
</feature>
<sequence>MDAKAYLRRHGWKGTGHSLHPHKTSSLKRPLLVSRKVDVLGVGINKNDSVSDQWWLRAFDSSLKNMGTGQTSVLANVREHGIKRGGLYGRFVKGEVVEGTIGRTEVGGVEAVDEGQKESSGAKSKAENLEEQEQTKKVKIGSKRKAEDLEEQGQTKKVKISKTERSETNPSSTEKKLSAKAEKHAREKASRVATREQEAALEVVLESSAAREEDGVQPDITALADAKQQRKMERRAKKAAERKAKKAEIAAIPNKYDALAALQLATTEPESLTMKKKHASKAEKHERKARARAIAEATTSGDTTGSKKLHALDTATELQTSSTPGEAGIHAELDPDEIEDILKKLSKIAPDKRNRYIKLATAKGQTLATYFIERQLKSKEAEQRASKHRRANEAAIDAPTAALLESIPTLTPTQVLERVPESLWEGQKTKDLSKALRKLRQARMRATRALRDGASGAANKKNFSRSSDKEGEVLTRDQRKIKQQEDLATEIMKWNRISQFGEERSASRDAGSKGVHGVKSSPPAPMYNGREPYPTIKLETKQGRFLAWEVKAARRAAKRLIRHEKQDRKRSGVK</sequence>
<proteinExistence type="predicted"/>
<feature type="compositionally biased region" description="Basic and acidic residues" evidence="1">
    <location>
        <begin position="502"/>
        <end position="511"/>
    </location>
</feature>
<feature type="region of interest" description="Disordered" evidence="1">
    <location>
        <begin position="208"/>
        <end position="243"/>
    </location>
</feature>
<dbReference type="AlphaFoldDB" id="A0A2K1QWP4"/>
<reference evidence="2 3" key="1">
    <citation type="submission" date="2017-06" db="EMBL/GenBank/DDBJ databases">
        <title>Draft genome sequence of a variant of Elsinoe murrayae.</title>
        <authorList>
            <person name="Cheng Q."/>
        </authorList>
    </citation>
    <scope>NUCLEOTIDE SEQUENCE [LARGE SCALE GENOMIC DNA]</scope>
    <source>
        <strain evidence="2 3">CQ-2017a</strain>
    </source>
</reference>
<gene>
    <name evidence="2" type="ORF">CAC42_7319</name>
</gene>
<keyword evidence="3" id="KW-1185">Reference proteome</keyword>
<feature type="compositionally biased region" description="Basic and acidic residues" evidence="1">
    <location>
        <begin position="124"/>
        <end position="136"/>
    </location>
</feature>